<dbReference type="PANTHER" id="PTHR30404:SF0">
    <property type="entry name" value="N-ACETYLMURAMOYL-L-ALANINE AMIDASE AMIC"/>
    <property type="match status" value="1"/>
</dbReference>
<dbReference type="Pfam" id="PF01520">
    <property type="entry name" value="Amidase_3"/>
    <property type="match status" value="1"/>
</dbReference>
<reference evidence="4" key="1">
    <citation type="submission" date="2013-10" db="EMBL/GenBank/DDBJ databases">
        <title>Draft genome sequence of Clostridium botulinum type B strain Osaka05.</title>
        <authorList>
            <person name="Sakaguchi Y."/>
            <person name="Hosomi K."/>
            <person name="Uchiyama J."/>
            <person name="Ogura Y."/>
            <person name="Sakaguchi M."/>
            <person name="Kohda T."/>
            <person name="Mukamoto M."/>
            <person name="Misawa N."/>
            <person name="Matsuzaki S."/>
            <person name="Hayashi T."/>
            <person name="Kozaki S."/>
        </authorList>
    </citation>
    <scope>NUCLEOTIDE SEQUENCE</scope>
    <source>
        <strain evidence="4">Osaka05</strain>
    </source>
</reference>
<keyword evidence="1" id="KW-0378">Hydrolase</keyword>
<sequence>MATSIMGVSQATTNQCEEFLRNINSNAPYLANIYKKYCDIYGIKLEIAWVQMCLETNFLRYSDTSITTLDMHNYAGLGAVDGNGRRQALKFNTEEKGVECHIQHLFAYCSKNSLPQGQKLIDPRFKYVDRGCAINVEDLGGGKWASDKQYANKLLDLLGRLMNTKTEKKGDNVMKIGLRGGHSPNCKGASGYLDEQSCVRELYYKLKPLLEAQGHTVIDCNSNASSVSGELSEGTNKCNSAGCDLYIPLHMNASNGQGNGVECWTYNSNSSTANAIGNRICSNLASLGLQNRGVKHNTGYHDTRAVKGQTCLIEILFCDNKHDSDIWRNAGINKIASLIASAICNKTINTNSSNGNSTPSKPTAVVTASALNIREKKSTSSKILGVLPSGKLVEVYKVEGDWVHIYYPPHGGFISKQYVKLYNIPNSMVQNPSKPVEKKEEKKMDIILYFGETDEYCAGMLRYELKLPVLSLRDFKANPNLKNNTGKVYMVGGSEKPVSNTILITGNKRMDTAQAVVNYIKNIK</sequence>
<dbReference type="AlphaFoldDB" id="A0A060N4W6"/>
<dbReference type="InterPro" id="IPR050695">
    <property type="entry name" value="N-acetylmuramoyl_amidase_3"/>
</dbReference>
<evidence type="ECO:0000256" key="2">
    <source>
        <dbReference type="ARBA" id="ARBA00023316"/>
    </source>
</evidence>
<gene>
    <name evidence="4" type="ORF">CBO05P1_148</name>
</gene>
<dbReference type="SUPFAM" id="SSF53187">
    <property type="entry name" value="Zn-dependent exopeptidases"/>
    <property type="match status" value="1"/>
</dbReference>
<name>A0A060N4W6_CLOBO</name>
<dbReference type="InterPro" id="IPR003646">
    <property type="entry name" value="SH3-like_bac-type"/>
</dbReference>
<proteinExistence type="predicted"/>
<dbReference type="GO" id="GO:0071555">
    <property type="term" value="P:cell wall organization"/>
    <property type="evidence" value="ECO:0007669"/>
    <property type="project" value="UniProtKB-KW"/>
</dbReference>
<dbReference type="SMART" id="SM00646">
    <property type="entry name" value="Ami_3"/>
    <property type="match status" value="1"/>
</dbReference>
<dbReference type="GO" id="GO:0008745">
    <property type="term" value="F:N-acetylmuramoyl-L-alanine amidase activity"/>
    <property type="evidence" value="ECO:0007669"/>
    <property type="project" value="InterPro"/>
</dbReference>
<dbReference type="CDD" id="cd02696">
    <property type="entry name" value="MurNAc-LAA"/>
    <property type="match status" value="1"/>
</dbReference>
<dbReference type="Proteomes" id="UP000054164">
    <property type="component" value="Unassembled WGS sequence"/>
</dbReference>
<dbReference type="Gene3D" id="3.40.630.40">
    <property type="entry name" value="Zn-dependent exopeptidases"/>
    <property type="match status" value="1"/>
</dbReference>
<dbReference type="Pfam" id="PF08239">
    <property type="entry name" value="SH3_3"/>
    <property type="match status" value="1"/>
</dbReference>
<dbReference type="GO" id="GO:0009253">
    <property type="term" value="P:peptidoglycan catabolic process"/>
    <property type="evidence" value="ECO:0007669"/>
    <property type="project" value="InterPro"/>
</dbReference>
<dbReference type="Gene3D" id="3.40.50.12090">
    <property type="match status" value="1"/>
</dbReference>
<dbReference type="PANTHER" id="PTHR30404">
    <property type="entry name" value="N-ACETYLMURAMOYL-L-ALANINE AMIDASE"/>
    <property type="match status" value="1"/>
</dbReference>
<dbReference type="GO" id="GO:0030288">
    <property type="term" value="C:outer membrane-bounded periplasmic space"/>
    <property type="evidence" value="ECO:0007669"/>
    <property type="project" value="TreeGrafter"/>
</dbReference>
<keyword evidence="2" id="KW-0961">Cell wall biogenesis/degradation</keyword>
<dbReference type="PROSITE" id="PS51781">
    <property type="entry name" value="SH3B"/>
    <property type="match status" value="1"/>
</dbReference>
<feature type="domain" description="SH3b" evidence="3">
    <location>
        <begin position="361"/>
        <end position="423"/>
    </location>
</feature>
<evidence type="ECO:0000313" key="4">
    <source>
        <dbReference type="EMBL" id="BAO04867.1"/>
    </source>
</evidence>
<organism evidence="4">
    <name type="scientific">Clostridium botulinum B str. Osaka05</name>
    <dbReference type="NCBI Taxonomy" id="1407017"/>
    <lineage>
        <taxon>Bacteria</taxon>
        <taxon>Bacillati</taxon>
        <taxon>Bacillota</taxon>
        <taxon>Clostridia</taxon>
        <taxon>Eubacteriales</taxon>
        <taxon>Clostridiaceae</taxon>
        <taxon>Clostridium</taxon>
    </lineage>
</organism>
<dbReference type="InterPro" id="IPR002901">
    <property type="entry name" value="MGlyc_endo_b_GlcNAc-like_dom"/>
</dbReference>
<protein>
    <submittedName>
        <fullName evidence="4">Cell wall binding repeat 2-containing protein (Precursor)</fullName>
    </submittedName>
</protein>
<dbReference type="Gene3D" id="2.30.30.40">
    <property type="entry name" value="SH3 Domains"/>
    <property type="match status" value="1"/>
</dbReference>
<dbReference type="HOGENOM" id="CLU_519452_0_0_9"/>
<accession>A0A060N4W6</accession>
<dbReference type="GO" id="GO:0004040">
    <property type="term" value="F:amidase activity"/>
    <property type="evidence" value="ECO:0007669"/>
    <property type="project" value="InterPro"/>
</dbReference>
<evidence type="ECO:0000256" key="1">
    <source>
        <dbReference type="ARBA" id="ARBA00022801"/>
    </source>
</evidence>
<dbReference type="RefSeq" id="WP_051394085.1">
    <property type="nucleotide sequence ID" value="NZ_BA000058.1"/>
</dbReference>
<dbReference type="EMBL" id="BA000058">
    <property type="protein sequence ID" value="BAO04867.1"/>
    <property type="molecule type" value="Genomic_DNA"/>
</dbReference>
<dbReference type="SMART" id="SM00287">
    <property type="entry name" value="SH3b"/>
    <property type="match status" value="1"/>
</dbReference>
<evidence type="ECO:0000259" key="3">
    <source>
        <dbReference type="PROSITE" id="PS51781"/>
    </source>
</evidence>
<dbReference type="InterPro" id="IPR002508">
    <property type="entry name" value="MurNAc-LAA_cat"/>
</dbReference>
<dbReference type="Pfam" id="PF01832">
    <property type="entry name" value="Glucosaminidase"/>
    <property type="match status" value="1"/>
</dbReference>